<gene>
    <name evidence="2" type="ORF">POVWA2_005340</name>
</gene>
<feature type="compositionally biased region" description="Polar residues" evidence="1">
    <location>
        <begin position="13"/>
        <end position="26"/>
    </location>
</feature>
<feature type="region of interest" description="Disordered" evidence="1">
    <location>
        <begin position="1"/>
        <end position="34"/>
    </location>
</feature>
<dbReference type="Proteomes" id="UP000078550">
    <property type="component" value="Unassembled WGS sequence"/>
</dbReference>
<proteinExistence type="predicted"/>
<dbReference type="EMBL" id="FLRE01000023">
    <property type="protein sequence ID" value="SBT31673.1"/>
    <property type="molecule type" value="Genomic_DNA"/>
</dbReference>
<evidence type="ECO:0000313" key="2">
    <source>
        <dbReference type="EMBL" id="SBT31673.1"/>
    </source>
</evidence>
<accession>A0A1A8YJG7</accession>
<sequence>MRAKLGTKLGAKLQSQPRASAVYASTNGGGGAHGLMLKRQKVSKITRSNDRRIRSSRINSPGEMYVPLLIQTYACECTAFLQSLSPILLLSNLSLSRTHFFQFCRTDK</sequence>
<organism evidence="2 3">
    <name type="scientific">Plasmodium ovale wallikeri</name>
    <dbReference type="NCBI Taxonomy" id="864142"/>
    <lineage>
        <taxon>Eukaryota</taxon>
        <taxon>Sar</taxon>
        <taxon>Alveolata</taxon>
        <taxon>Apicomplexa</taxon>
        <taxon>Aconoidasida</taxon>
        <taxon>Haemosporida</taxon>
        <taxon>Plasmodiidae</taxon>
        <taxon>Plasmodium</taxon>
        <taxon>Plasmodium (Plasmodium)</taxon>
    </lineage>
</organism>
<name>A0A1A8YJG7_PLAOA</name>
<dbReference type="AlphaFoldDB" id="A0A1A8YJG7"/>
<protein>
    <submittedName>
        <fullName evidence="2">Uncharacterized protein</fullName>
    </submittedName>
</protein>
<evidence type="ECO:0000313" key="3">
    <source>
        <dbReference type="Proteomes" id="UP000078550"/>
    </source>
</evidence>
<reference evidence="3" key="1">
    <citation type="submission" date="2016-05" db="EMBL/GenBank/DDBJ databases">
        <authorList>
            <person name="Naeem Raeece"/>
        </authorList>
    </citation>
    <scope>NUCLEOTIDE SEQUENCE [LARGE SCALE GENOMIC DNA]</scope>
</reference>
<evidence type="ECO:0000256" key="1">
    <source>
        <dbReference type="SAM" id="MobiDB-lite"/>
    </source>
</evidence>